<gene>
    <name evidence="3" type="ORF">F2Q69_00023619</name>
</gene>
<dbReference type="PANTHER" id="PTHR31099:SF49">
    <property type="entry name" value="MYOSIN HEAVY CHAIN-LIKE PROTEIN"/>
    <property type="match status" value="1"/>
</dbReference>
<feature type="coiled-coil region" evidence="1">
    <location>
        <begin position="654"/>
        <end position="681"/>
    </location>
</feature>
<proteinExistence type="predicted"/>
<organism evidence="3 4">
    <name type="scientific">Brassica cretica</name>
    <name type="common">Mustard</name>
    <dbReference type="NCBI Taxonomy" id="69181"/>
    <lineage>
        <taxon>Eukaryota</taxon>
        <taxon>Viridiplantae</taxon>
        <taxon>Streptophyta</taxon>
        <taxon>Embryophyta</taxon>
        <taxon>Tracheophyta</taxon>
        <taxon>Spermatophyta</taxon>
        <taxon>Magnoliopsida</taxon>
        <taxon>eudicotyledons</taxon>
        <taxon>Gunneridae</taxon>
        <taxon>Pentapetalae</taxon>
        <taxon>rosids</taxon>
        <taxon>malvids</taxon>
        <taxon>Brassicales</taxon>
        <taxon>Brassicaceae</taxon>
        <taxon>Brassiceae</taxon>
        <taxon>Brassica</taxon>
    </lineage>
</organism>
<evidence type="ECO:0000313" key="3">
    <source>
        <dbReference type="EMBL" id="KAF3538367.1"/>
    </source>
</evidence>
<protein>
    <submittedName>
        <fullName evidence="3">Uncharacterized protein</fullName>
    </submittedName>
</protein>
<evidence type="ECO:0000256" key="1">
    <source>
        <dbReference type="SAM" id="Coils"/>
    </source>
</evidence>
<dbReference type="EMBL" id="QGKX02001290">
    <property type="protein sequence ID" value="KAF3538367.1"/>
    <property type="molecule type" value="Genomic_DNA"/>
</dbReference>
<feature type="compositionally biased region" description="Low complexity" evidence="2">
    <location>
        <begin position="549"/>
        <end position="558"/>
    </location>
</feature>
<evidence type="ECO:0000256" key="2">
    <source>
        <dbReference type="SAM" id="MobiDB-lite"/>
    </source>
</evidence>
<dbReference type="Proteomes" id="UP000712600">
    <property type="component" value="Unassembled WGS sequence"/>
</dbReference>
<sequence length="762" mass="83962">MDSSDSSLDLTVKARKPKAIVARRTSPVGGSRYPPIGPTSVIGAEEVAVSRKKNELHDDIVIRVPDPEDKVSDFGMDEVPVYEGYFASGFRDQVPSLVAKISETLEISPGQLNPPAWRTLIALQNLGDLNGLVIGVAEVLHSYVVSPLSGAEWRYHLLPRGKEPPNGFRPLRETGRKNLPLCISQAFRLFGDWRDTIEQVLRLPLERHQIPFLVSKAALKRCSIWGEMSGSKGDEALAEYKKAFEVMSARKAAPKRAASVENDVEVQIIRSSKCQVGAAAVPSSSNAHQPEYEGVPINSSAFGIGRGFFHGHLVASGDTLGISPGQLNPLAWRTLIALQNLGDLNGLAIGVAEVLCSYFVSPLIGAEWTLIALQNLGQLNPPAWRTLIALQNLGDLNGLVIGVAEVMCSYSVYPLIGAEWRYHLHPRGKEPPVREILKKERKRLPAFEGNWTEKFAFMHLSGFSSIWRLEDFPRVDYSSGKDTIEQVLKLPLERRQIPFLVSKAALKRCSIWEYKKALQVMSARKAAPKRVAPTEDDDEVQIIRSSKRQAVAAAAPSSSKKKSKALGSSPKGSPSAPYDWATVLTNLNAKVASQLFHLGERMEGAASTKVEMDTLASQLRDEKDASLAKDKEIKALRLKVRNQEKAGELAATENVSLRTQLKNREEELNDLKDAVEIFEAEKAMAVNGAKVVARWELMREWLSGQTDSWDPVNTLEQYKMVKITEAELLGLPAPSFEYEPQVPGDEEVKKTPNPTPDDPPAN</sequence>
<comment type="caution">
    <text evidence="3">The sequence shown here is derived from an EMBL/GenBank/DDBJ whole genome shotgun (WGS) entry which is preliminary data.</text>
</comment>
<keyword evidence="1" id="KW-0175">Coiled coil</keyword>
<feature type="compositionally biased region" description="Low complexity" evidence="2">
    <location>
        <begin position="565"/>
        <end position="575"/>
    </location>
</feature>
<dbReference type="PANTHER" id="PTHR31099">
    <property type="entry name" value="OS06G0165300 PROTEIN"/>
    <property type="match status" value="1"/>
</dbReference>
<feature type="compositionally biased region" description="Pro residues" evidence="2">
    <location>
        <begin position="753"/>
        <end position="762"/>
    </location>
</feature>
<reference evidence="3" key="1">
    <citation type="submission" date="2019-12" db="EMBL/GenBank/DDBJ databases">
        <title>Genome sequencing and annotation of Brassica cretica.</title>
        <authorList>
            <person name="Studholme D.J."/>
            <person name="Sarris P."/>
        </authorList>
    </citation>
    <scope>NUCLEOTIDE SEQUENCE</scope>
    <source>
        <strain evidence="3">PFS-109/04</strain>
        <tissue evidence="3">Leaf</tissue>
    </source>
</reference>
<evidence type="ECO:0000313" key="4">
    <source>
        <dbReference type="Proteomes" id="UP000712600"/>
    </source>
</evidence>
<name>A0A8S9Q8H6_BRACR</name>
<feature type="region of interest" description="Disordered" evidence="2">
    <location>
        <begin position="732"/>
        <end position="762"/>
    </location>
</feature>
<dbReference type="AlphaFoldDB" id="A0A8S9Q8H6"/>
<accession>A0A8S9Q8H6</accession>
<feature type="region of interest" description="Disordered" evidence="2">
    <location>
        <begin position="549"/>
        <end position="575"/>
    </location>
</feature>